<organism evidence="1 2">
    <name type="scientific">Methanorbis furvi</name>
    <dbReference type="NCBI Taxonomy" id="3028299"/>
    <lineage>
        <taxon>Archaea</taxon>
        <taxon>Methanobacteriati</taxon>
        <taxon>Methanobacteriota</taxon>
        <taxon>Stenosarchaea group</taxon>
        <taxon>Methanomicrobia</taxon>
        <taxon>Methanomicrobiales</taxon>
        <taxon>Methanocorpusculaceae</taxon>
        <taxon>Methanorbis</taxon>
    </lineage>
</organism>
<dbReference type="AlphaFoldDB" id="A0AAE4SAA3"/>
<dbReference type="RefSeq" id="WP_338095060.1">
    <property type="nucleotide sequence ID" value="NZ_JAWDKA010000018.1"/>
</dbReference>
<proteinExistence type="predicted"/>
<comment type="caution">
    <text evidence="1">The sequence shown here is derived from an EMBL/GenBank/DDBJ whole genome shotgun (WGS) entry which is preliminary data.</text>
</comment>
<keyword evidence="2" id="KW-1185">Reference proteome</keyword>
<name>A0AAE4SAA3_9EURY</name>
<gene>
    <name evidence="1" type="ORF">McpAg1_19010</name>
</gene>
<reference evidence="1" key="1">
    <citation type="submission" date="2023-06" db="EMBL/GenBank/DDBJ databases">
        <title>Genome sequence of Methancorpusculaceae sp. Ag1.</title>
        <authorList>
            <person name="Protasov E."/>
            <person name="Platt K."/>
            <person name="Poehlein A."/>
            <person name="Daniel R."/>
            <person name="Brune A."/>
        </authorList>
    </citation>
    <scope>NUCLEOTIDE SEQUENCE</scope>
    <source>
        <strain evidence="1">Ag1</strain>
    </source>
</reference>
<evidence type="ECO:0000313" key="1">
    <source>
        <dbReference type="EMBL" id="MDV0442637.1"/>
    </source>
</evidence>
<dbReference type="Proteomes" id="UP001273136">
    <property type="component" value="Unassembled WGS sequence"/>
</dbReference>
<protein>
    <submittedName>
        <fullName evidence="1">Uncharacterized protein</fullName>
    </submittedName>
</protein>
<evidence type="ECO:0000313" key="2">
    <source>
        <dbReference type="Proteomes" id="UP001273136"/>
    </source>
</evidence>
<dbReference type="EMBL" id="JAWDKA010000018">
    <property type="protein sequence ID" value="MDV0442637.1"/>
    <property type="molecule type" value="Genomic_DNA"/>
</dbReference>
<accession>A0AAE4SAA3</accession>
<sequence length="112" mass="13142">MNGETKTYYYDNGEFRCKCKYASLHHPRLGFVCGIMGCNHQFGKDEDYVCCKDVHGTPKCKKHAVESKSKIIWYTEPLFPEDFEREVTIFEELTPRDRGDFEDRDRSAENDS</sequence>